<keyword evidence="2" id="KW-0378">Hydrolase</keyword>
<evidence type="ECO:0000256" key="4">
    <source>
        <dbReference type="SAM" id="MobiDB-lite"/>
    </source>
</evidence>
<feature type="compositionally biased region" description="Low complexity" evidence="4">
    <location>
        <begin position="54"/>
        <end position="70"/>
    </location>
</feature>
<dbReference type="InterPro" id="IPR023296">
    <property type="entry name" value="Glyco_hydro_beta-prop_sf"/>
</dbReference>
<feature type="compositionally biased region" description="Low complexity" evidence="4">
    <location>
        <begin position="8"/>
        <end position="20"/>
    </location>
</feature>
<sequence length="1361" mass="148790">MNMADDNATPSSSAASASSTYLSSLPEPLRGFSIRALAIPDSNGGNCREEDGGSIVASSTSASAVPTSTSVDKLDEFEISTRSHLLTLAEQLLSCSSASQEKQNDEDGIIDALLQYLKNVTLMCVHVVKHHAANPPPPNDDETTKLSNNSNNYSHLSTTLPLKKLPFLLIEDAFDTLPLSIIQTLWSSSQHPHLNLSSYATSLLCSPTIFVPPSKFVLLRICNKLLKQLSNTQKAEDAEFAGSIMILLAKVFPLSERSAVNVLGSYNVRKSSSTETSTLLENEMSGRLESGAEQSGGSSSAGVSGEFYKTFWEVQEVFTDPPGTILPTQQSQAAAADAYSIFMKDITSILMALESTPLPKVTTTAAAINANDNGNALSVRHHKYLTSRQLLHLQLKDAQLRVHFLAQLLIVLSHLASPNVTLPVPALASDGTKATVQARVAEQSKQLSQVEKRGMELLRATLSSPSTSSSSGGKGTMCKFLSWILKDRESMWRAWKRAKCMPALDKVGNVTTSGLVIQDMLSMGRKRKADAAALEDAADSGKRRLDASGGMIQMSSLPEITGQITKSLPTLDSFLDPYVEALDPENGIEGEYHPRNDKVYCWRALRLMARDQNHLGQLCRFSKLRRRDGDFEGIVRDMWKAEKEGEEIGGTLDNAEYYADEIDLNDTSNEAGGAGGIGDNDVEMLDDAASVGTPEEDAEARKEKMAEFERAAMEEEENMLNEDKDKMEEKKEQGEAINTESKTDGVSKNTGEESKGSIATSSDSDGAKDNTVPVKVVANSSITQPAPKDLKGEETKEGVESRNGKGSVVASAQSKVKVNNDKSAGSSTVSSSNNGNDQNSNKGNQKKDDQKKDENKSTAPARPKFTPPQKKQQQQQTQVQVQIQTQPQKNEPSRDGSRGRFVGRRDNNADQAAQQQTQQQHQSRIPLPQNQSQRSGGRDGGSGRPIHQRGNTANDASQDATKRRDGKSQSPPPNKASDGGPPRGGGLSNKGKSGWEPPPPPPSQVYHNNGGISRISAAAGSSATLLRSSFTYQEERQINVNQTKNNVIRPGSIFVDTEGNTINAHGGGFLLHNGTYYWYGEIKRGETYLPRQNADWGGTRVDLVGISCYKSNDILNWEYRGNVLPSSIEIDDLGRDKVVERPKVVYNELTNKFVMWMHVDSIDYQKANCGIAMSDYPDGPFDYVSSFRPDDGQMCRDLTVFVDDDKKAYIFTASEDNAAMHISELTDDYLSTAGTYTRIFIGRYMEAPTVFKRDGKYYFIGSGSTAWEPNAARSAVASSSIWGPWVELGNPCRGDGANVTFHSQPTYILPVGDRFIFIADRWNGSNLSDSHYVWLPLFFDGWTDHPVLRWYDEWSPSAWPA</sequence>
<evidence type="ECO:0000313" key="5">
    <source>
        <dbReference type="EMBL" id="KAL3763405.1"/>
    </source>
</evidence>
<dbReference type="SUPFAM" id="SSF75005">
    <property type="entry name" value="Arabinanase/levansucrase/invertase"/>
    <property type="match status" value="1"/>
</dbReference>
<feature type="compositionally biased region" description="Low complexity" evidence="4">
    <location>
        <begin position="909"/>
        <end position="922"/>
    </location>
</feature>
<dbReference type="Gene3D" id="2.115.10.20">
    <property type="entry name" value="Glycosyl hydrolase domain, family 43"/>
    <property type="match status" value="1"/>
</dbReference>
<dbReference type="CDD" id="cd18825">
    <property type="entry name" value="GH43_CtGH43-like"/>
    <property type="match status" value="1"/>
</dbReference>
<feature type="compositionally biased region" description="Basic and acidic residues" evidence="4">
    <location>
        <begin position="845"/>
        <end position="856"/>
    </location>
</feature>
<feature type="compositionally biased region" description="Low complexity" evidence="4">
    <location>
        <begin position="807"/>
        <end position="843"/>
    </location>
</feature>
<keyword evidence="3" id="KW-0326">Glycosidase</keyword>
<evidence type="ECO:0000256" key="1">
    <source>
        <dbReference type="ARBA" id="ARBA00009865"/>
    </source>
</evidence>
<comment type="similarity">
    <text evidence="1">Belongs to the glycosyl hydrolase 43 family.</text>
</comment>
<feature type="compositionally biased region" description="Basic and acidic residues" evidence="4">
    <location>
        <begin position="891"/>
        <end position="908"/>
    </location>
</feature>
<comment type="caution">
    <text evidence="5">The sequence shown here is derived from an EMBL/GenBank/DDBJ whole genome shotgun (WGS) entry which is preliminary data.</text>
</comment>
<feature type="compositionally biased region" description="Polar residues" evidence="4">
    <location>
        <begin position="949"/>
        <end position="959"/>
    </location>
</feature>
<feature type="region of interest" description="Disordered" evidence="4">
    <location>
        <begin position="714"/>
        <end position="1010"/>
    </location>
</feature>
<dbReference type="Pfam" id="PF04616">
    <property type="entry name" value="Glyco_hydro_43"/>
    <property type="match status" value="1"/>
</dbReference>
<reference evidence="5 6" key="1">
    <citation type="submission" date="2024-10" db="EMBL/GenBank/DDBJ databases">
        <title>Updated reference genomes for cyclostephanoid diatoms.</title>
        <authorList>
            <person name="Roberts W.R."/>
            <person name="Alverson A.J."/>
        </authorList>
    </citation>
    <scope>NUCLEOTIDE SEQUENCE [LARGE SCALE GENOMIC DNA]</scope>
    <source>
        <strain evidence="5 6">AJA232-27</strain>
    </source>
</reference>
<proteinExistence type="inferred from homology"/>
<dbReference type="GO" id="GO:0005975">
    <property type="term" value="P:carbohydrate metabolic process"/>
    <property type="evidence" value="ECO:0007669"/>
    <property type="project" value="UniProtKB-ARBA"/>
</dbReference>
<feature type="compositionally biased region" description="Basic and acidic residues" evidence="4">
    <location>
        <begin position="721"/>
        <end position="734"/>
    </location>
</feature>
<feature type="region of interest" description="Disordered" evidence="4">
    <location>
        <begin position="43"/>
        <end position="70"/>
    </location>
</feature>
<accession>A0ABD3MH35</accession>
<dbReference type="EMBL" id="JALLBG020000123">
    <property type="protein sequence ID" value="KAL3763405.1"/>
    <property type="molecule type" value="Genomic_DNA"/>
</dbReference>
<name>A0ABD3MH35_9STRA</name>
<protein>
    <submittedName>
        <fullName evidence="5">Uncharacterized protein</fullName>
    </submittedName>
</protein>
<evidence type="ECO:0000256" key="2">
    <source>
        <dbReference type="ARBA" id="ARBA00022801"/>
    </source>
</evidence>
<feature type="compositionally biased region" description="Basic and acidic residues" evidence="4">
    <location>
        <begin position="788"/>
        <end position="803"/>
    </location>
</feature>
<dbReference type="PANTHER" id="PTHR22925:SF3">
    <property type="entry name" value="GLYCOSYL HYDROLASE FAMILY PROTEIN 43"/>
    <property type="match status" value="1"/>
</dbReference>
<feature type="compositionally biased region" description="Low complexity" evidence="4">
    <location>
        <begin position="867"/>
        <end position="889"/>
    </location>
</feature>
<dbReference type="GO" id="GO:0004553">
    <property type="term" value="F:hydrolase activity, hydrolyzing O-glycosyl compounds"/>
    <property type="evidence" value="ECO:0007669"/>
    <property type="project" value="UniProtKB-ARBA"/>
</dbReference>
<evidence type="ECO:0000256" key="3">
    <source>
        <dbReference type="ARBA" id="ARBA00023295"/>
    </source>
</evidence>
<dbReference type="PANTHER" id="PTHR22925">
    <property type="entry name" value="GLYCOSYL HYDROLASE 43 FAMILY MEMBER"/>
    <property type="match status" value="1"/>
</dbReference>
<dbReference type="InterPro" id="IPR021861">
    <property type="entry name" value="THO_THOC1"/>
</dbReference>
<organism evidence="5 6">
    <name type="scientific">Discostella pseudostelligera</name>
    <dbReference type="NCBI Taxonomy" id="259834"/>
    <lineage>
        <taxon>Eukaryota</taxon>
        <taxon>Sar</taxon>
        <taxon>Stramenopiles</taxon>
        <taxon>Ochrophyta</taxon>
        <taxon>Bacillariophyta</taxon>
        <taxon>Coscinodiscophyceae</taxon>
        <taxon>Thalassiosirophycidae</taxon>
        <taxon>Stephanodiscales</taxon>
        <taxon>Stephanodiscaceae</taxon>
        <taxon>Discostella</taxon>
    </lineage>
</organism>
<keyword evidence="6" id="KW-1185">Reference proteome</keyword>
<feature type="compositionally biased region" description="Basic and acidic residues" evidence="4">
    <location>
        <begin position="741"/>
        <end position="755"/>
    </location>
</feature>
<gene>
    <name evidence="5" type="ORF">ACHAWU_001978</name>
</gene>
<evidence type="ECO:0000313" key="6">
    <source>
        <dbReference type="Proteomes" id="UP001530293"/>
    </source>
</evidence>
<dbReference type="Proteomes" id="UP001530293">
    <property type="component" value="Unassembled WGS sequence"/>
</dbReference>
<dbReference type="InterPro" id="IPR006710">
    <property type="entry name" value="Glyco_hydro_43"/>
</dbReference>
<feature type="region of interest" description="Disordered" evidence="4">
    <location>
        <begin position="1"/>
        <end position="20"/>
    </location>
</feature>
<dbReference type="Pfam" id="PF11957">
    <property type="entry name" value="efThoc1"/>
    <property type="match status" value="1"/>
</dbReference>